<evidence type="ECO:0000259" key="2">
    <source>
        <dbReference type="Pfam" id="PF08327"/>
    </source>
</evidence>
<gene>
    <name evidence="3" type="ORF">BDK92_7651</name>
</gene>
<organism evidence="3 4">
    <name type="scientific">Micromonospora pisi</name>
    <dbReference type="NCBI Taxonomy" id="589240"/>
    <lineage>
        <taxon>Bacteria</taxon>
        <taxon>Bacillati</taxon>
        <taxon>Actinomycetota</taxon>
        <taxon>Actinomycetes</taxon>
        <taxon>Micromonosporales</taxon>
        <taxon>Micromonosporaceae</taxon>
        <taxon>Micromonospora</taxon>
    </lineage>
</organism>
<comment type="similarity">
    <text evidence="1">Belongs to the AHA1 family.</text>
</comment>
<dbReference type="RefSeq" id="WP_121161245.1">
    <property type="nucleotide sequence ID" value="NZ_RBKT01000001.1"/>
</dbReference>
<evidence type="ECO:0000256" key="1">
    <source>
        <dbReference type="ARBA" id="ARBA00006817"/>
    </source>
</evidence>
<dbReference type="SUPFAM" id="SSF55961">
    <property type="entry name" value="Bet v1-like"/>
    <property type="match status" value="1"/>
</dbReference>
<dbReference type="OrthoDB" id="3365660at2"/>
<proteinExistence type="inferred from homology"/>
<name>A0A495JXZ6_9ACTN</name>
<feature type="domain" description="Activator of Hsp90 ATPase homologue 1/2-like C-terminal" evidence="2">
    <location>
        <begin position="17"/>
        <end position="151"/>
    </location>
</feature>
<evidence type="ECO:0000313" key="4">
    <source>
        <dbReference type="Proteomes" id="UP000277671"/>
    </source>
</evidence>
<dbReference type="Pfam" id="PF08327">
    <property type="entry name" value="AHSA1"/>
    <property type="match status" value="1"/>
</dbReference>
<dbReference type="InterPro" id="IPR013538">
    <property type="entry name" value="ASHA1/2-like_C"/>
</dbReference>
<evidence type="ECO:0000313" key="3">
    <source>
        <dbReference type="EMBL" id="RKR93134.1"/>
    </source>
</evidence>
<dbReference type="InterPro" id="IPR023393">
    <property type="entry name" value="START-like_dom_sf"/>
</dbReference>
<accession>A0A495JXZ6</accession>
<protein>
    <submittedName>
        <fullName evidence="3">Uncharacterized protein YndB with AHSA1/START domain</fullName>
    </submittedName>
</protein>
<dbReference type="EMBL" id="RBKT01000001">
    <property type="protein sequence ID" value="RKR93134.1"/>
    <property type="molecule type" value="Genomic_DNA"/>
</dbReference>
<comment type="caution">
    <text evidence="3">The sequence shown here is derived from an EMBL/GenBank/DDBJ whole genome shotgun (WGS) entry which is preliminary data.</text>
</comment>
<dbReference type="CDD" id="cd07814">
    <property type="entry name" value="SRPBCC_CalC_Aha1-like"/>
    <property type="match status" value="1"/>
</dbReference>
<dbReference type="AlphaFoldDB" id="A0A495JXZ6"/>
<dbReference type="Gene3D" id="3.30.530.20">
    <property type="match status" value="1"/>
</dbReference>
<dbReference type="Proteomes" id="UP000277671">
    <property type="component" value="Unassembled WGS sequence"/>
</dbReference>
<reference evidence="3 4" key="1">
    <citation type="submission" date="2018-10" db="EMBL/GenBank/DDBJ databases">
        <title>Sequencing the genomes of 1000 actinobacteria strains.</title>
        <authorList>
            <person name="Klenk H.-P."/>
        </authorList>
    </citation>
    <scope>NUCLEOTIDE SEQUENCE [LARGE SCALE GENOMIC DNA]</scope>
    <source>
        <strain evidence="3 4">DSM 45175</strain>
    </source>
</reference>
<keyword evidence="4" id="KW-1185">Reference proteome</keyword>
<sequence length="153" mass="17138">MTNPTADKELVITRIFDAPRELVYQAFTDPDQLAQWFGPVGFSVPRDSIDLDVRVGGHERFTMVSDDDPTFTSPVDATFSEVIENELLVGAEDWEGAPGQSATKGMYMRIEFHDEGGKTRLVLRQGPYTEEIEAMAREGWNSSFTKLDTLLSD</sequence>